<dbReference type="EMBL" id="CP006644">
    <property type="protein sequence ID" value="AHE54468.1"/>
    <property type="molecule type" value="Genomic_DNA"/>
</dbReference>
<dbReference type="KEGG" id="ssan:NX02_13880"/>
<keyword evidence="2" id="KW-0012">Acyltransferase</keyword>
<evidence type="ECO:0000256" key="1">
    <source>
        <dbReference type="ARBA" id="ARBA00022679"/>
    </source>
</evidence>
<evidence type="ECO:0000256" key="2">
    <source>
        <dbReference type="ARBA" id="ARBA00023315"/>
    </source>
</evidence>
<dbReference type="PATRIC" id="fig|1123269.5.peg.2702"/>
<dbReference type="PANTHER" id="PTHR43792:SF8">
    <property type="entry name" value="[RIBOSOMAL PROTEIN US5]-ALANINE N-ACETYLTRANSFERASE"/>
    <property type="match status" value="1"/>
</dbReference>
<accession>W0ADV0</accession>
<dbReference type="STRING" id="1123269.NX02_13880"/>
<dbReference type="Pfam" id="PF13302">
    <property type="entry name" value="Acetyltransf_3"/>
    <property type="match status" value="1"/>
</dbReference>
<evidence type="ECO:0000256" key="3">
    <source>
        <dbReference type="ARBA" id="ARBA00038502"/>
    </source>
</evidence>
<dbReference type="InterPro" id="IPR000182">
    <property type="entry name" value="GNAT_dom"/>
</dbReference>
<comment type="similarity">
    <text evidence="3">Belongs to the acetyltransferase family. RimJ subfamily.</text>
</comment>
<dbReference type="InterPro" id="IPR051531">
    <property type="entry name" value="N-acetyltransferase"/>
</dbReference>
<proteinExistence type="inferred from homology"/>
<dbReference type="HOGENOM" id="CLU_013985_3_4_5"/>
<dbReference type="AlphaFoldDB" id="W0ADV0"/>
<dbReference type="eggNOG" id="COG1670">
    <property type="taxonomic scope" value="Bacteria"/>
</dbReference>
<evidence type="ECO:0000259" key="4">
    <source>
        <dbReference type="PROSITE" id="PS51186"/>
    </source>
</evidence>
<dbReference type="PANTHER" id="PTHR43792">
    <property type="entry name" value="GNAT FAMILY, PUTATIVE (AFU_ORTHOLOGUE AFUA_3G00765)-RELATED-RELATED"/>
    <property type="match status" value="1"/>
</dbReference>
<feature type="domain" description="N-acetyltransferase" evidence="4">
    <location>
        <begin position="8"/>
        <end position="174"/>
    </location>
</feature>
<dbReference type="OrthoDB" id="9804153at2"/>
<dbReference type="RefSeq" id="WP_025292670.1">
    <property type="nucleotide sequence ID" value="NZ_CP006644.1"/>
</dbReference>
<evidence type="ECO:0000313" key="6">
    <source>
        <dbReference type="Proteomes" id="UP000018851"/>
    </source>
</evidence>
<name>W0ADV0_9SPHN</name>
<dbReference type="Proteomes" id="UP000018851">
    <property type="component" value="Chromosome"/>
</dbReference>
<reference evidence="5 6" key="1">
    <citation type="submission" date="2013-07" db="EMBL/GenBank/DDBJ databases">
        <title>Completed genome of Sphingomonas sanxanigenens NX02.</title>
        <authorList>
            <person name="Ma T."/>
            <person name="Huang H."/>
            <person name="Wu M."/>
            <person name="Li X."/>
            <person name="Li G."/>
        </authorList>
    </citation>
    <scope>NUCLEOTIDE SEQUENCE [LARGE SCALE GENOMIC DNA]</scope>
    <source>
        <strain evidence="5 6">NX02</strain>
    </source>
</reference>
<evidence type="ECO:0000313" key="5">
    <source>
        <dbReference type="EMBL" id="AHE54468.1"/>
    </source>
</evidence>
<keyword evidence="6" id="KW-1185">Reference proteome</keyword>
<gene>
    <name evidence="5" type="ORF">NX02_13880</name>
</gene>
<dbReference type="PROSITE" id="PS51186">
    <property type="entry name" value="GNAT"/>
    <property type="match status" value="1"/>
</dbReference>
<sequence>MFARTPRLLLRPGWHEDAPALSRAIGEEAVVRNLSRAPWPYALGDAERFLARENDARLPSLLIAARTAGSPRIIGGIGLTADGRDGAVELGYWIARPYWGLGFATEAGRAVVALARDSLRLRRISAWHYLDNPASGHVLAKLGFHPSGHIGQRHSIARGRADACAHYVLELDESCNGPMPLAA</sequence>
<dbReference type="Gene3D" id="3.40.630.30">
    <property type="match status" value="1"/>
</dbReference>
<dbReference type="SUPFAM" id="SSF55729">
    <property type="entry name" value="Acyl-CoA N-acyltransferases (Nat)"/>
    <property type="match status" value="1"/>
</dbReference>
<dbReference type="InterPro" id="IPR016181">
    <property type="entry name" value="Acyl_CoA_acyltransferase"/>
</dbReference>
<keyword evidence="1" id="KW-0808">Transferase</keyword>
<dbReference type="GO" id="GO:0016747">
    <property type="term" value="F:acyltransferase activity, transferring groups other than amino-acyl groups"/>
    <property type="evidence" value="ECO:0007669"/>
    <property type="project" value="InterPro"/>
</dbReference>
<protein>
    <recommendedName>
        <fullName evidence="4">N-acetyltransferase domain-containing protein</fullName>
    </recommendedName>
</protein>
<organism evidence="5 6">
    <name type="scientific">Sphingomonas sanxanigenens DSM 19645 = NX02</name>
    <dbReference type="NCBI Taxonomy" id="1123269"/>
    <lineage>
        <taxon>Bacteria</taxon>
        <taxon>Pseudomonadati</taxon>
        <taxon>Pseudomonadota</taxon>
        <taxon>Alphaproteobacteria</taxon>
        <taxon>Sphingomonadales</taxon>
        <taxon>Sphingomonadaceae</taxon>
        <taxon>Sphingomonas</taxon>
    </lineage>
</organism>